<keyword evidence="3" id="KW-1185">Reference proteome</keyword>
<dbReference type="EMBL" id="CATOUU010000279">
    <property type="protein sequence ID" value="CAI9923478.1"/>
    <property type="molecule type" value="Genomic_DNA"/>
</dbReference>
<sequence>MDEDIIKQLVKLIEQLKDGLCKQQTDRGQYLDAIVKLEKLQLNCVELEKFENPSDLLIQVMKIAADEMEGLELWKKVKVLSVAYQLILVAYAFNKNKITLTGDSKKRMDVYIQKMRGQIKSSKNSENRLVFYLNVIETGMSALEKDDGTLRSSVFECIKSILKLTCAAVQGNFDDVIKNSLSLMKQLKEGVDSKSKFSWFQQILILNISVGRIDKNISQKVLDYVTQFIKDNINSDWHLAYAGLDIVQKIFENLGTIQQHLNLLDISYILELLGTVQKMKTTNNPDMWHIREKIAEICILNCNHVHIQIQKELSDLIQLMRPEETNNKVRQTLENELITEQVKQCFLNKWNEVQNNEITKFQIILWSPSQL</sequence>
<protein>
    <submittedName>
        <fullName evidence="1">Pentapeptide repeats-containing protein</fullName>
    </submittedName>
    <submittedName>
        <fullName evidence="2">Pentapeptide_repeats-containing protein</fullName>
    </submittedName>
</protein>
<dbReference type="AlphaFoldDB" id="A0AA86NQH1"/>
<evidence type="ECO:0000313" key="2">
    <source>
        <dbReference type="EMBL" id="CAL5980873.1"/>
    </source>
</evidence>
<dbReference type="InterPro" id="IPR016024">
    <property type="entry name" value="ARM-type_fold"/>
</dbReference>
<reference evidence="2 3" key="2">
    <citation type="submission" date="2024-07" db="EMBL/GenBank/DDBJ databases">
        <authorList>
            <person name="Akdeniz Z."/>
        </authorList>
    </citation>
    <scope>NUCLEOTIDE SEQUENCE [LARGE SCALE GENOMIC DNA]</scope>
</reference>
<name>A0AA86NQH1_9EUKA</name>
<comment type="caution">
    <text evidence="1">The sequence shown here is derived from an EMBL/GenBank/DDBJ whole genome shotgun (WGS) entry which is preliminary data.</text>
</comment>
<dbReference type="Proteomes" id="UP001642409">
    <property type="component" value="Unassembled WGS sequence"/>
</dbReference>
<organism evidence="1">
    <name type="scientific">Hexamita inflata</name>
    <dbReference type="NCBI Taxonomy" id="28002"/>
    <lineage>
        <taxon>Eukaryota</taxon>
        <taxon>Metamonada</taxon>
        <taxon>Diplomonadida</taxon>
        <taxon>Hexamitidae</taxon>
        <taxon>Hexamitinae</taxon>
        <taxon>Hexamita</taxon>
    </lineage>
</organism>
<proteinExistence type="predicted"/>
<evidence type="ECO:0000313" key="3">
    <source>
        <dbReference type="Proteomes" id="UP001642409"/>
    </source>
</evidence>
<dbReference type="SUPFAM" id="SSF48371">
    <property type="entry name" value="ARM repeat"/>
    <property type="match status" value="1"/>
</dbReference>
<reference evidence="1" key="1">
    <citation type="submission" date="2023-06" db="EMBL/GenBank/DDBJ databases">
        <authorList>
            <person name="Kurt Z."/>
        </authorList>
    </citation>
    <scope>NUCLEOTIDE SEQUENCE</scope>
</reference>
<dbReference type="EMBL" id="CAXDID020000012">
    <property type="protein sequence ID" value="CAL5980873.1"/>
    <property type="molecule type" value="Genomic_DNA"/>
</dbReference>
<gene>
    <name evidence="1" type="ORF">HINF_LOCUS11123</name>
    <name evidence="2" type="ORF">HINF_LOCUS6390</name>
</gene>
<evidence type="ECO:0000313" key="1">
    <source>
        <dbReference type="EMBL" id="CAI9923478.1"/>
    </source>
</evidence>
<accession>A0AA86NQH1</accession>